<evidence type="ECO:0000256" key="1">
    <source>
        <dbReference type="ARBA" id="ARBA00004496"/>
    </source>
</evidence>
<dbReference type="InterPro" id="IPR036565">
    <property type="entry name" value="Mur-like_cat_sf"/>
</dbReference>
<dbReference type="PANTHER" id="PTHR43692:SF1">
    <property type="entry name" value="UDP-N-ACETYLMURAMOYLALANINE--D-GLUTAMATE LIGASE"/>
    <property type="match status" value="1"/>
</dbReference>
<dbReference type="SUPFAM" id="SSF53623">
    <property type="entry name" value="MurD-like peptide ligases, catalytic domain"/>
    <property type="match status" value="1"/>
</dbReference>
<protein>
    <recommendedName>
        <fullName evidence="9 10">UDP-N-acetylmuramoylalanine--D-glutamate ligase</fullName>
        <ecNumber evidence="9 10">6.3.2.9</ecNumber>
    </recommendedName>
    <alternativeName>
        <fullName evidence="9">D-glutamic acid-adding enzyme</fullName>
    </alternativeName>
    <alternativeName>
        <fullName evidence="9">UDP-N-acetylmuramoyl-L-alanyl-D-glutamate synthetase</fullName>
    </alternativeName>
</protein>
<dbReference type="InterPro" id="IPR018109">
    <property type="entry name" value="Folylpolyglutamate_synth_CS"/>
</dbReference>
<dbReference type="GO" id="GO:0005524">
    <property type="term" value="F:ATP binding"/>
    <property type="evidence" value="ECO:0007669"/>
    <property type="project" value="UniProtKB-UniRule"/>
</dbReference>
<accession>T0HLL5</accession>
<dbReference type="EMBL" id="ATDP01000098">
    <property type="protein sequence ID" value="EQB13078.1"/>
    <property type="molecule type" value="Genomic_DNA"/>
</dbReference>
<dbReference type="Pfam" id="PF21799">
    <property type="entry name" value="MurD-like_N"/>
    <property type="match status" value="1"/>
</dbReference>
<organism evidence="13 14">
    <name type="scientific">Sphingobium lactosutens DS20</name>
    <dbReference type="NCBI Taxonomy" id="1331060"/>
    <lineage>
        <taxon>Bacteria</taxon>
        <taxon>Pseudomonadati</taxon>
        <taxon>Pseudomonadota</taxon>
        <taxon>Alphaproteobacteria</taxon>
        <taxon>Sphingomonadales</taxon>
        <taxon>Sphingomonadaceae</taxon>
        <taxon>Sphingobium</taxon>
    </lineage>
</organism>
<evidence type="ECO:0000256" key="6">
    <source>
        <dbReference type="ARBA" id="ARBA00022741"/>
    </source>
</evidence>
<keyword evidence="5 9" id="KW-0132">Cell division</keyword>
<dbReference type="Pfam" id="PF02875">
    <property type="entry name" value="Mur_ligase_C"/>
    <property type="match status" value="1"/>
</dbReference>
<dbReference type="Pfam" id="PF08245">
    <property type="entry name" value="Mur_ligase_M"/>
    <property type="match status" value="1"/>
</dbReference>
<evidence type="ECO:0000256" key="4">
    <source>
        <dbReference type="ARBA" id="ARBA00022598"/>
    </source>
</evidence>
<proteinExistence type="inferred from homology"/>
<dbReference type="GO" id="GO:0004326">
    <property type="term" value="F:tetrahydrofolylpolyglutamate synthase activity"/>
    <property type="evidence" value="ECO:0007669"/>
    <property type="project" value="InterPro"/>
</dbReference>
<dbReference type="InterPro" id="IPR005762">
    <property type="entry name" value="MurD"/>
</dbReference>
<keyword evidence="6 9" id="KW-0547">Nucleotide-binding</keyword>
<keyword evidence="7 9" id="KW-0067">ATP-binding</keyword>
<dbReference type="GO" id="GO:0071555">
    <property type="term" value="P:cell wall organization"/>
    <property type="evidence" value="ECO:0007669"/>
    <property type="project" value="UniProtKB-KW"/>
</dbReference>
<comment type="similarity">
    <text evidence="9">Belongs to the MurCDEF family.</text>
</comment>
<dbReference type="Gene3D" id="3.90.190.20">
    <property type="entry name" value="Mur ligase, C-terminal domain"/>
    <property type="match status" value="1"/>
</dbReference>
<dbReference type="PROSITE" id="PS01011">
    <property type="entry name" value="FOLYLPOLYGLU_SYNT_1"/>
    <property type="match status" value="1"/>
</dbReference>
<feature type="domain" description="Mur ligase central" evidence="12">
    <location>
        <begin position="114"/>
        <end position="279"/>
    </location>
</feature>
<dbReference type="Gene3D" id="3.40.1190.10">
    <property type="entry name" value="Mur-like, catalytic domain"/>
    <property type="match status" value="1"/>
</dbReference>
<evidence type="ECO:0000256" key="8">
    <source>
        <dbReference type="ARBA" id="ARBA00023306"/>
    </source>
</evidence>
<dbReference type="InterPro" id="IPR004101">
    <property type="entry name" value="Mur_ligase_C"/>
</dbReference>
<evidence type="ECO:0000256" key="3">
    <source>
        <dbReference type="ARBA" id="ARBA00022490"/>
    </source>
</evidence>
<dbReference type="GO" id="GO:0008360">
    <property type="term" value="P:regulation of cell shape"/>
    <property type="evidence" value="ECO:0007669"/>
    <property type="project" value="UniProtKB-KW"/>
</dbReference>
<reference evidence="13 14" key="1">
    <citation type="journal article" date="2013" name="Genome Announc.">
        <title>Draft Genome Sequence of Sphingobium lactosutens Strain DS20T, Isolated from a Hexachlorocyclohexane Dumpsite.</title>
        <authorList>
            <person name="Kumar R."/>
            <person name="Dwivedi V."/>
            <person name="Negi V."/>
            <person name="Khurana J.P."/>
            <person name="Lal R."/>
        </authorList>
    </citation>
    <scope>NUCLEOTIDE SEQUENCE [LARGE SCALE GENOMIC DNA]</scope>
    <source>
        <strain evidence="13 14">DS20</strain>
    </source>
</reference>
<dbReference type="RefSeq" id="WP_021227058.1">
    <property type="nucleotide sequence ID" value="NZ_ATDP01000098.1"/>
</dbReference>
<dbReference type="PANTHER" id="PTHR43692">
    <property type="entry name" value="UDP-N-ACETYLMURAMOYLALANINE--D-GLUTAMATE LIGASE"/>
    <property type="match status" value="1"/>
</dbReference>
<comment type="subcellular location">
    <subcellularLocation>
        <location evidence="1 9 10">Cytoplasm</location>
    </subcellularLocation>
</comment>
<dbReference type="GO" id="GO:0009252">
    <property type="term" value="P:peptidoglycan biosynthetic process"/>
    <property type="evidence" value="ECO:0007669"/>
    <property type="project" value="UniProtKB-UniRule"/>
</dbReference>
<comment type="function">
    <text evidence="9 10">Cell wall formation. Catalyzes the addition of glutamate to the nucleotide precursor UDP-N-acetylmuramoyl-L-alanine (UMA).</text>
</comment>
<dbReference type="NCBIfam" id="TIGR01087">
    <property type="entry name" value="murD"/>
    <property type="match status" value="1"/>
</dbReference>
<keyword evidence="3 9" id="KW-0963">Cytoplasm</keyword>
<dbReference type="SUPFAM" id="SSF51984">
    <property type="entry name" value="MurCD N-terminal domain"/>
    <property type="match status" value="1"/>
</dbReference>
<dbReference type="GO" id="GO:0008764">
    <property type="term" value="F:UDP-N-acetylmuramoylalanine-D-glutamate ligase activity"/>
    <property type="evidence" value="ECO:0007669"/>
    <property type="project" value="UniProtKB-UniRule"/>
</dbReference>
<comment type="caution">
    <text evidence="13">The sequence shown here is derived from an EMBL/GenBank/DDBJ whole genome shotgun (WGS) entry which is preliminary data.</text>
</comment>
<dbReference type="OrthoDB" id="9809796at2"/>
<evidence type="ECO:0000256" key="2">
    <source>
        <dbReference type="ARBA" id="ARBA00004752"/>
    </source>
</evidence>
<feature type="domain" description="Mur ligase C-terminal" evidence="11">
    <location>
        <begin position="302"/>
        <end position="418"/>
    </location>
</feature>
<evidence type="ECO:0000256" key="10">
    <source>
        <dbReference type="RuleBase" id="RU003664"/>
    </source>
</evidence>
<dbReference type="eggNOG" id="COG0771">
    <property type="taxonomic scope" value="Bacteria"/>
</dbReference>
<dbReference type="HAMAP" id="MF_00639">
    <property type="entry name" value="MurD"/>
    <property type="match status" value="1"/>
</dbReference>
<sequence length="442" mass="46357">MIVSSAFAGKTYAVLGLARSGLATVETLVASGARVVAWDSREEARALVEGKAELGDPMEIDLAGFDGIVVSPGVPLNRHPIAMRARLAGVPIIGDIELFALARPTLPPHKVVGITGTNGKSTTTALIHHILEQAGYPTVMGGNIGLPILSQPPLEPNLHGVGIYVLELSSYQIDLTHSLDCDVAVLLNITPDHLDRYDGFEGYVASKARLFSMQSACQTAVITTEDEPSRSIFASVQRAGEGAGVIAVASSDIETTDQLGWPSLQGPHNAQNAAVAIAVAKALGIDESTITNALASYASLPHRMQAVRTLNGVLYVNDSKATNAASTAPALAAWPAKDGKPRIHWILGGVAKSDNLDECAPHFGNVAHAYTIGEAGHMFADLLRPHMAVEDSEMLSAAVRRAARIAQPGDVVLLSPACASFDQFRDFEARGDAFAAAVAALE</sequence>
<dbReference type="Proteomes" id="UP000015531">
    <property type="component" value="Unassembled WGS sequence"/>
</dbReference>
<keyword evidence="9 10" id="KW-0133">Cell shape</keyword>
<evidence type="ECO:0000313" key="13">
    <source>
        <dbReference type="EMBL" id="EQB13078.1"/>
    </source>
</evidence>
<gene>
    <name evidence="9" type="primary">murD</name>
    <name evidence="13" type="ORF">RLDS_17310</name>
</gene>
<dbReference type="GO" id="GO:0005737">
    <property type="term" value="C:cytoplasm"/>
    <property type="evidence" value="ECO:0007669"/>
    <property type="project" value="UniProtKB-SubCell"/>
</dbReference>
<evidence type="ECO:0000256" key="5">
    <source>
        <dbReference type="ARBA" id="ARBA00022618"/>
    </source>
</evidence>
<dbReference type="Gene3D" id="3.40.50.720">
    <property type="entry name" value="NAD(P)-binding Rossmann-like Domain"/>
    <property type="match status" value="1"/>
</dbReference>
<keyword evidence="9 10" id="KW-0961">Cell wall biogenesis/degradation</keyword>
<dbReference type="EC" id="6.3.2.9" evidence="9 10"/>
<comment type="catalytic activity">
    <reaction evidence="9 10">
        <text>UDP-N-acetyl-alpha-D-muramoyl-L-alanine + D-glutamate + ATP = UDP-N-acetyl-alpha-D-muramoyl-L-alanyl-D-glutamate + ADP + phosphate + H(+)</text>
        <dbReference type="Rhea" id="RHEA:16429"/>
        <dbReference type="ChEBI" id="CHEBI:15378"/>
        <dbReference type="ChEBI" id="CHEBI:29986"/>
        <dbReference type="ChEBI" id="CHEBI:30616"/>
        <dbReference type="ChEBI" id="CHEBI:43474"/>
        <dbReference type="ChEBI" id="CHEBI:83898"/>
        <dbReference type="ChEBI" id="CHEBI:83900"/>
        <dbReference type="ChEBI" id="CHEBI:456216"/>
        <dbReference type="EC" id="6.3.2.9"/>
    </reaction>
</comment>
<dbReference type="InterPro" id="IPR036615">
    <property type="entry name" value="Mur_ligase_C_dom_sf"/>
</dbReference>
<evidence type="ECO:0000256" key="9">
    <source>
        <dbReference type="HAMAP-Rule" id="MF_00639"/>
    </source>
</evidence>
<dbReference type="SUPFAM" id="SSF53244">
    <property type="entry name" value="MurD-like peptide ligases, peptide-binding domain"/>
    <property type="match status" value="1"/>
</dbReference>
<dbReference type="GO" id="GO:0051301">
    <property type="term" value="P:cell division"/>
    <property type="evidence" value="ECO:0007669"/>
    <property type="project" value="UniProtKB-KW"/>
</dbReference>
<evidence type="ECO:0000256" key="7">
    <source>
        <dbReference type="ARBA" id="ARBA00022840"/>
    </source>
</evidence>
<keyword evidence="8 9" id="KW-0131">Cell cycle</keyword>
<evidence type="ECO:0000259" key="12">
    <source>
        <dbReference type="Pfam" id="PF08245"/>
    </source>
</evidence>
<dbReference type="PATRIC" id="fig|1331060.3.peg.3329"/>
<feature type="binding site" evidence="9">
    <location>
        <begin position="116"/>
        <end position="122"/>
    </location>
    <ligand>
        <name>ATP</name>
        <dbReference type="ChEBI" id="CHEBI:30616"/>
    </ligand>
</feature>
<keyword evidence="4 9" id="KW-0436">Ligase</keyword>
<dbReference type="AlphaFoldDB" id="T0HLL5"/>
<keyword evidence="9 10" id="KW-0573">Peptidoglycan synthesis</keyword>
<evidence type="ECO:0000313" key="14">
    <source>
        <dbReference type="Proteomes" id="UP000015531"/>
    </source>
</evidence>
<dbReference type="InterPro" id="IPR013221">
    <property type="entry name" value="Mur_ligase_cen"/>
</dbReference>
<comment type="pathway">
    <text evidence="2 9 10">Cell wall biogenesis; peptidoglycan biosynthesis.</text>
</comment>
<dbReference type="UniPathway" id="UPA00219"/>
<evidence type="ECO:0000259" key="11">
    <source>
        <dbReference type="Pfam" id="PF02875"/>
    </source>
</evidence>
<name>T0HLL5_9SPHN</name>
<keyword evidence="14" id="KW-1185">Reference proteome</keyword>